<dbReference type="Pfam" id="PF12838">
    <property type="entry name" value="Fer4_7"/>
    <property type="match status" value="1"/>
</dbReference>
<dbReference type="InterPro" id="IPR017896">
    <property type="entry name" value="4Fe4S_Fe-S-bd"/>
</dbReference>
<comment type="caution">
    <text evidence="2">The sequence shown here is derived from an EMBL/GenBank/DDBJ whole genome shotgun (WGS) entry which is preliminary data.</text>
</comment>
<gene>
    <name evidence="2" type="ORF">DU43_06810</name>
</gene>
<sequence>MTNCTVSQVVNDNLCTGCGTCIPLCPEKALKLTTDENKGIYIPKLNEMKCNNCGLCYAVCPGHSVDFKDLSLNIFEKKPEDSVIGNCLAYYVGHATNCDTRYNSSSGGFVTALLTYALEEGIINGALVTRMNKNDPLKPESFIARTKEEIIEASGSKYCPVPANIAIEEILNSKEGEKFAVVGLPCHIQGIRKAEQVSNKLKEKIVLHLGLFCQSFGVNFFGTEYVLKKLNILKEDVVRINYRNGNFPPGTMTIELKNNNIKEISHLDFWDTVFFPSISCFAPVRCMLCSDQDCKLSDISIGSGWLSYLESDNVNQSLILVRNKLAENVLNQCQISMNIDLIKLGENVITDGKLKKLKGHMFFFKLFGKRVPDYNLRELPNPTFKTYLRNISLYMRTYFSSKKCLWGLMLNCQSFKSSFKLKIFNIISINKQRREL</sequence>
<dbReference type="SUPFAM" id="SSF54862">
    <property type="entry name" value="4Fe-4S ferredoxins"/>
    <property type="match status" value="1"/>
</dbReference>
<dbReference type="InterPro" id="IPR045220">
    <property type="entry name" value="FRHB/FDHB/HCAR-like"/>
</dbReference>
<proteinExistence type="predicted"/>
<dbReference type="InterPro" id="IPR017900">
    <property type="entry name" value="4Fe4S_Fe_S_CS"/>
</dbReference>
<feature type="domain" description="4Fe-4S ferredoxin-type" evidence="1">
    <location>
        <begin position="6"/>
        <end position="35"/>
    </location>
</feature>
<dbReference type="PROSITE" id="PS51379">
    <property type="entry name" value="4FE4S_FER_2"/>
    <property type="match status" value="2"/>
</dbReference>
<accession>A0A0F8GRF5</accession>
<feature type="domain" description="4Fe-4S ferredoxin-type" evidence="1">
    <location>
        <begin position="41"/>
        <end position="70"/>
    </location>
</feature>
<dbReference type="PANTHER" id="PTHR31332">
    <property type="entry name" value="7-HYDROXYMETHYL CHLOROPHYLL A REDUCTASE, CHLOROPLASTIC"/>
    <property type="match status" value="1"/>
</dbReference>
<reference evidence="2" key="1">
    <citation type="journal article" date="2015" name="ISME J.">
        <title>Genomic and phenotypic differentiation among Methanosarcina mazei populations from Columbia River sediment.</title>
        <authorList>
            <person name="Youngblut N.D."/>
            <person name="Wirth J.S."/>
            <person name="Henriksen J.R."/>
            <person name="Smith M."/>
            <person name="Simon H."/>
            <person name="Metcalf W.W."/>
            <person name="Whitaker R.J."/>
        </authorList>
    </citation>
    <scope>NUCLEOTIDE SEQUENCE [LARGE SCALE GENOMIC DNA]</scope>
    <source>
        <strain evidence="2">3.H.A.1A.1</strain>
    </source>
</reference>
<dbReference type="Pfam" id="PF04432">
    <property type="entry name" value="FrhB_FdhB_C"/>
    <property type="match status" value="1"/>
</dbReference>
<evidence type="ECO:0000313" key="2">
    <source>
        <dbReference type="EMBL" id="KKG67882.1"/>
    </source>
</evidence>
<name>A0A0F8GRF5_METMZ</name>
<dbReference type="PANTHER" id="PTHR31332:SF0">
    <property type="entry name" value="7-HYDROXYMETHYL CHLOROPHYLL A REDUCTASE, CHLOROPLASTIC"/>
    <property type="match status" value="1"/>
</dbReference>
<dbReference type="EMBL" id="JJPM01000314">
    <property type="protein sequence ID" value="KKG67882.1"/>
    <property type="molecule type" value="Genomic_DNA"/>
</dbReference>
<dbReference type="GO" id="GO:0052592">
    <property type="term" value="F:oxidoreductase activity, acting on CH or CH2 groups, with an iron-sulfur protein as acceptor"/>
    <property type="evidence" value="ECO:0007669"/>
    <property type="project" value="TreeGrafter"/>
</dbReference>
<protein>
    <recommendedName>
        <fullName evidence="1">4Fe-4S ferredoxin-type domain-containing protein</fullName>
    </recommendedName>
</protein>
<dbReference type="PATRIC" id="fig|2209.69.peg.1495"/>
<dbReference type="InterPro" id="IPR007525">
    <property type="entry name" value="FrhB_FdhB_C"/>
</dbReference>
<dbReference type="Gene3D" id="3.30.70.20">
    <property type="match status" value="1"/>
</dbReference>
<dbReference type="Pfam" id="PF04422">
    <property type="entry name" value="FrhB_FdhB_N"/>
    <property type="match status" value="1"/>
</dbReference>
<organism evidence="2">
    <name type="scientific">Methanosarcina mazei</name>
    <name type="common">Methanosarcina frisia</name>
    <dbReference type="NCBI Taxonomy" id="2209"/>
    <lineage>
        <taxon>Archaea</taxon>
        <taxon>Methanobacteriati</taxon>
        <taxon>Methanobacteriota</taxon>
        <taxon>Stenosarchaea group</taxon>
        <taxon>Methanomicrobia</taxon>
        <taxon>Methanosarcinales</taxon>
        <taxon>Methanosarcinaceae</taxon>
        <taxon>Methanosarcina</taxon>
    </lineage>
</organism>
<dbReference type="InterPro" id="IPR007516">
    <property type="entry name" value="Co_F420_Hydgase/DH_bsu_N"/>
</dbReference>
<evidence type="ECO:0000259" key="1">
    <source>
        <dbReference type="PROSITE" id="PS51379"/>
    </source>
</evidence>
<dbReference type="PROSITE" id="PS00198">
    <property type="entry name" value="4FE4S_FER_1"/>
    <property type="match status" value="2"/>
</dbReference>
<dbReference type="AlphaFoldDB" id="A0A0F8GRF5"/>